<keyword evidence="5" id="KW-1015">Disulfide bond</keyword>
<dbReference type="Proteomes" id="UP001174677">
    <property type="component" value="Chromosome 5"/>
</dbReference>
<feature type="signal peptide" evidence="6">
    <location>
        <begin position="1"/>
        <end position="23"/>
    </location>
</feature>
<sequence>MASFTRFFILVLIFSASSMVLQADDRTICEEVLSRVLCNPEDCKKQCRQRHGGTRWYSNCNADACFCNWICD</sequence>
<keyword evidence="4" id="KW-0611">Plant defense</keyword>
<comment type="similarity">
    <text evidence="1">Belongs to the DEFL family.</text>
</comment>
<evidence type="ECO:0000256" key="6">
    <source>
        <dbReference type="SAM" id="SignalP"/>
    </source>
</evidence>
<keyword evidence="3" id="KW-0295">Fungicide</keyword>
<dbReference type="Pfam" id="PF07333">
    <property type="entry name" value="SLR1-BP"/>
    <property type="match status" value="1"/>
</dbReference>
<evidence type="ECO:0000256" key="1">
    <source>
        <dbReference type="ARBA" id="ARBA00006722"/>
    </source>
</evidence>
<evidence type="ECO:0000256" key="4">
    <source>
        <dbReference type="ARBA" id="ARBA00022821"/>
    </source>
</evidence>
<feature type="chain" id="PRO_5046582481" description="Knottin scorpion toxin-like domain-containing protein" evidence="6">
    <location>
        <begin position="24"/>
        <end position="72"/>
    </location>
</feature>
<accession>A0ABQ9MLM2</accession>
<dbReference type="InterPro" id="IPR010851">
    <property type="entry name" value="DEFL"/>
</dbReference>
<comment type="caution">
    <text evidence="7">The sequence shown here is derived from an EMBL/GenBank/DDBJ whole genome shotgun (WGS) entry which is preliminary data.</text>
</comment>
<evidence type="ECO:0000313" key="7">
    <source>
        <dbReference type="EMBL" id="KAJ9181217.1"/>
    </source>
</evidence>
<keyword evidence="6" id="KW-0732">Signal</keyword>
<evidence type="ECO:0000256" key="2">
    <source>
        <dbReference type="ARBA" id="ARBA00022529"/>
    </source>
</evidence>
<keyword evidence="2" id="KW-0929">Antimicrobial</keyword>
<gene>
    <name evidence="7" type="ORF">P3X46_009370</name>
</gene>
<keyword evidence="8" id="KW-1185">Reference proteome</keyword>
<dbReference type="PANTHER" id="PTHR33830:SF21">
    <property type="entry name" value="DEFENSIN-LIKE PROTEIN 165-RELATED"/>
    <property type="match status" value="1"/>
</dbReference>
<reference evidence="7" key="1">
    <citation type="journal article" date="2023" name="Plant Biotechnol. J.">
        <title>Chromosome-level wild Hevea brasiliensis genome provides new tools for genomic-assisted breeding and valuable loci to elevate rubber yield.</title>
        <authorList>
            <person name="Cheng H."/>
            <person name="Song X."/>
            <person name="Hu Y."/>
            <person name="Wu T."/>
            <person name="Yang Q."/>
            <person name="An Z."/>
            <person name="Feng S."/>
            <person name="Deng Z."/>
            <person name="Wu W."/>
            <person name="Zeng X."/>
            <person name="Tu M."/>
            <person name="Wang X."/>
            <person name="Huang H."/>
        </authorList>
    </citation>
    <scope>NUCLEOTIDE SEQUENCE</scope>
    <source>
        <strain evidence="7">MT/VB/25A 57/8</strain>
    </source>
</reference>
<protein>
    <recommendedName>
        <fullName evidence="9">Knottin scorpion toxin-like domain-containing protein</fullName>
    </recommendedName>
</protein>
<proteinExistence type="inferred from homology"/>
<evidence type="ECO:0000256" key="3">
    <source>
        <dbReference type="ARBA" id="ARBA00022577"/>
    </source>
</evidence>
<evidence type="ECO:0008006" key="9">
    <source>
        <dbReference type="Google" id="ProtNLM"/>
    </source>
</evidence>
<name>A0ABQ9MLM2_HEVBR</name>
<evidence type="ECO:0000313" key="8">
    <source>
        <dbReference type="Proteomes" id="UP001174677"/>
    </source>
</evidence>
<dbReference type="PANTHER" id="PTHR33830">
    <property type="entry name" value="DEFENSIN-LIKE PROTEIN 184-RELATED"/>
    <property type="match status" value="1"/>
</dbReference>
<dbReference type="EMBL" id="JARPOI010000005">
    <property type="protein sequence ID" value="KAJ9181217.1"/>
    <property type="molecule type" value="Genomic_DNA"/>
</dbReference>
<evidence type="ECO:0000256" key="5">
    <source>
        <dbReference type="ARBA" id="ARBA00023157"/>
    </source>
</evidence>
<organism evidence="7 8">
    <name type="scientific">Hevea brasiliensis</name>
    <name type="common">Para rubber tree</name>
    <name type="synonym">Siphonia brasiliensis</name>
    <dbReference type="NCBI Taxonomy" id="3981"/>
    <lineage>
        <taxon>Eukaryota</taxon>
        <taxon>Viridiplantae</taxon>
        <taxon>Streptophyta</taxon>
        <taxon>Embryophyta</taxon>
        <taxon>Tracheophyta</taxon>
        <taxon>Spermatophyta</taxon>
        <taxon>Magnoliopsida</taxon>
        <taxon>eudicotyledons</taxon>
        <taxon>Gunneridae</taxon>
        <taxon>Pentapetalae</taxon>
        <taxon>rosids</taxon>
        <taxon>fabids</taxon>
        <taxon>Malpighiales</taxon>
        <taxon>Euphorbiaceae</taxon>
        <taxon>Crotonoideae</taxon>
        <taxon>Micrandreae</taxon>
        <taxon>Hevea</taxon>
    </lineage>
</organism>